<evidence type="ECO:0000313" key="3">
    <source>
        <dbReference type="EMBL" id="SVC33084.1"/>
    </source>
</evidence>
<dbReference type="GO" id="GO:2001295">
    <property type="term" value="P:malonyl-CoA biosynthetic process"/>
    <property type="evidence" value="ECO:0007669"/>
    <property type="project" value="TreeGrafter"/>
</dbReference>
<dbReference type="AlphaFoldDB" id="A0A382L843"/>
<dbReference type="InterPro" id="IPR000438">
    <property type="entry name" value="Acetyl_CoA_COase_Trfase_b_su"/>
</dbReference>
<dbReference type="GO" id="GO:0006633">
    <property type="term" value="P:fatty acid biosynthetic process"/>
    <property type="evidence" value="ECO:0007669"/>
    <property type="project" value="InterPro"/>
</dbReference>
<dbReference type="GO" id="GO:0003989">
    <property type="term" value="F:acetyl-CoA carboxylase activity"/>
    <property type="evidence" value="ECO:0007669"/>
    <property type="project" value="InterPro"/>
</dbReference>
<dbReference type="PANTHER" id="PTHR42995:SF5">
    <property type="entry name" value="ACETYL-COENZYME A CARBOXYLASE CARBOXYL TRANSFERASE SUBUNIT BETA, CHLOROPLASTIC"/>
    <property type="match status" value="1"/>
</dbReference>
<keyword evidence="1" id="KW-0808">Transferase</keyword>
<dbReference type="PRINTS" id="PR01070">
    <property type="entry name" value="ACCCTRFRASEB"/>
</dbReference>
<dbReference type="Gene3D" id="3.90.226.10">
    <property type="entry name" value="2-enoyl-CoA Hydratase, Chain A, domain 1"/>
    <property type="match status" value="1"/>
</dbReference>
<dbReference type="GO" id="GO:0016740">
    <property type="term" value="F:transferase activity"/>
    <property type="evidence" value="ECO:0007669"/>
    <property type="project" value="UniProtKB-KW"/>
</dbReference>
<accession>A0A382L843</accession>
<reference evidence="3" key="1">
    <citation type="submission" date="2018-05" db="EMBL/GenBank/DDBJ databases">
        <authorList>
            <person name="Lanie J.A."/>
            <person name="Ng W.-L."/>
            <person name="Kazmierczak K.M."/>
            <person name="Andrzejewski T.M."/>
            <person name="Davidsen T.M."/>
            <person name="Wayne K.J."/>
            <person name="Tettelin H."/>
            <person name="Glass J.I."/>
            <person name="Rusch D."/>
            <person name="Podicherti R."/>
            <person name="Tsui H.-C.T."/>
            <person name="Winkler M.E."/>
        </authorList>
    </citation>
    <scope>NUCLEOTIDE SEQUENCE</scope>
</reference>
<name>A0A382L843_9ZZZZ</name>
<dbReference type="InterPro" id="IPR011762">
    <property type="entry name" value="COA_CT_N"/>
</dbReference>
<evidence type="ECO:0000256" key="1">
    <source>
        <dbReference type="ARBA" id="ARBA00022679"/>
    </source>
</evidence>
<protein>
    <recommendedName>
        <fullName evidence="2">CoA carboxyltransferase N-terminal domain-containing protein</fullName>
    </recommendedName>
</protein>
<dbReference type="PANTHER" id="PTHR42995">
    <property type="entry name" value="ACETYL-COENZYME A CARBOXYLASE CARBOXYL TRANSFERASE SUBUNIT BETA, CHLOROPLASTIC"/>
    <property type="match status" value="1"/>
</dbReference>
<dbReference type="InterPro" id="IPR029045">
    <property type="entry name" value="ClpP/crotonase-like_dom_sf"/>
</dbReference>
<dbReference type="EMBL" id="UINC01085487">
    <property type="protein sequence ID" value="SVC33084.1"/>
    <property type="molecule type" value="Genomic_DNA"/>
</dbReference>
<proteinExistence type="predicted"/>
<organism evidence="3">
    <name type="scientific">marine metagenome</name>
    <dbReference type="NCBI Taxonomy" id="408172"/>
    <lineage>
        <taxon>unclassified sequences</taxon>
        <taxon>metagenomes</taxon>
        <taxon>ecological metagenomes</taxon>
    </lineage>
</organism>
<dbReference type="SUPFAM" id="SSF52096">
    <property type="entry name" value="ClpP/crotonase"/>
    <property type="match status" value="1"/>
</dbReference>
<feature type="non-terminal residue" evidence="3">
    <location>
        <position position="325"/>
    </location>
</feature>
<dbReference type="Pfam" id="PF01039">
    <property type="entry name" value="Carboxyl_trans"/>
    <property type="match status" value="1"/>
</dbReference>
<gene>
    <name evidence="3" type="ORF">METZ01_LOCUS285938</name>
</gene>
<feature type="domain" description="CoA carboxyltransferase N-terminal" evidence="2">
    <location>
        <begin position="14"/>
        <end position="282"/>
    </location>
</feature>
<dbReference type="GO" id="GO:0009317">
    <property type="term" value="C:acetyl-CoA carboxylase complex"/>
    <property type="evidence" value="ECO:0007669"/>
    <property type="project" value="InterPro"/>
</dbReference>
<sequence length="325" mass="36268">MNDLDNNFIELGEDLSNCLNCNEKISNTDFYKSYKTCPFCNFHYSINFKKRIEIVCDKGSFKEINKNISIIKPADLELNKSYKQKVRTTRNRTGLEEAAISGVCTIGGINSLIIILDFGFLGGSMGLIVGDKISKAFAYASKHRLPVVSIISSGGTRIQEGLHSLSQMVKTVIASNSLLKNNIPHISLYTNPSGGQVYSSFASRSNIKLAEPGSIIGMSPLQEIIDVTKNKNSINVTAENFYNKGLIDRIVPRDKLKIELYTILEILTSKNKIPKETDLSLPRLVENNLKNLYKEKSRPTSSYYIKNVFDDFLSLSNSNIEKGNI</sequence>
<dbReference type="InterPro" id="IPR034733">
    <property type="entry name" value="AcCoA_carboxyl_beta"/>
</dbReference>
<dbReference type="PROSITE" id="PS50980">
    <property type="entry name" value="COA_CT_NTER"/>
    <property type="match status" value="1"/>
</dbReference>
<evidence type="ECO:0000259" key="2">
    <source>
        <dbReference type="PROSITE" id="PS50980"/>
    </source>
</evidence>